<evidence type="ECO:0000313" key="1">
    <source>
        <dbReference type="EMBL" id="MCC2211704.1"/>
    </source>
</evidence>
<dbReference type="EMBL" id="JAJEQM010000023">
    <property type="protein sequence ID" value="MCC2211704.1"/>
    <property type="molecule type" value="Genomic_DNA"/>
</dbReference>
<dbReference type="RefSeq" id="WP_022229544.1">
    <property type="nucleotide sequence ID" value="NZ_JAJEQM010000023.1"/>
</dbReference>
<dbReference type="Proteomes" id="UP001198242">
    <property type="component" value="Unassembled WGS sequence"/>
</dbReference>
<dbReference type="AlphaFoldDB" id="A0AAE3JAD1"/>
<proteinExistence type="predicted"/>
<evidence type="ECO:0000313" key="2">
    <source>
        <dbReference type="Proteomes" id="UP001198242"/>
    </source>
</evidence>
<protein>
    <submittedName>
        <fullName evidence="1">Uncharacterized protein</fullName>
    </submittedName>
</protein>
<sequence>MKDKTEQRRMLTEKQEQFLAEHHYLVEDFLKYRGLPMDEFYDVVIFRFMRAVKQYDERDDLKQYKFSTIANNAMRWALASHFGEERSRNEGVQILSLDYQFNDSSLTLGDVIADERVDICGSVCKKLSRPVVKRRRLLHTTPYKNACIGAFAKEAA</sequence>
<accession>A0AAE3JAD1</accession>
<keyword evidence="2" id="KW-1185">Reference proteome</keyword>
<reference evidence="1 2" key="1">
    <citation type="submission" date="2021-10" db="EMBL/GenBank/DDBJ databases">
        <title>Anaerobic single-cell dispensing facilitates the cultivation of human gut bacteria.</title>
        <authorList>
            <person name="Afrizal A."/>
        </authorList>
    </citation>
    <scope>NUCLEOTIDE SEQUENCE [LARGE SCALE GENOMIC DNA]</scope>
    <source>
        <strain evidence="1 2">CLA-AA-H232</strain>
    </source>
</reference>
<comment type="caution">
    <text evidence="1">The sequence shown here is derived from an EMBL/GenBank/DDBJ whole genome shotgun (WGS) entry which is preliminary data.</text>
</comment>
<organism evidence="1 2">
    <name type="scientific">Hominilimicola fabiformis</name>
    <dbReference type="NCBI Taxonomy" id="2885356"/>
    <lineage>
        <taxon>Bacteria</taxon>
        <taxon>Bacillati</taxon>
        <taxon>Bacillota</taxon>
        <taxon>Clostridia</taxon>
        <taxon>Eubacteriales</taxon>
        <taxon>Oscillospiraceae</taxon>
        <taxon>Hominilimicola</taxon>
    </lineage>
</organism>
<gene>
    <name evidence="1" type="ORF">LKE05_13025</name>
</gene>
<name>A0AAE3JAD1_9FIRM</name>